<proteinExistence type="predicted"/>
<comment type="caution">
    <text evidence="1">The sequence shown here is derived from an EMBL/GenBank/DDBJ whole genome shotgun (WGS) entry which is preliminary data.</text>
</comment>
<name>A0ACB7GEN3_MANES</name>
<reference evidence="2" key="1">
    <citation type="journal article" date="2016" name="Nat. Biotechnol.">
        <title>Sequencing wild and cultivated cassava and related species reveals extensive interspecific hybridization and genetic diversity.</title>
        <authorList>
            <person name="Bredeson J.V."/>
            <person name="Lyons J.B."/>
            <person name="Prochnik S.E."/>
            <person name="Wu G.A."/>
            <person name="Ha C.M."/>
            <person name="Edsinger-Gonzales E."/>
            <person name="Grimwood J."/>
            <person name="Schmutz J."/>
            <person name="Rabbi I.Y."/>
            <person name="Egesi C."/>
            <person name="Nauluvula P."/>
            <person name="Lebot V."/>
            <person name="Ndunguru J."/>
            <person name="Mkamilo G."/>
            <person name="Bart R.S."/>
            <person name="Setter T.L."/>
            <person name="Gleadow R.M."/>
            <person name="Kulakow P."/>
            <person name="Ferguson M.E."/>
            <person name="Rounsley S."/>
            <person name="Rokhsar D.S."/>
        </authorList>
    </citation>
    <scope>NUCLEOTIDE SEQUENCE [LARGE SCALE GENOMIC DNA]</scope>
    <source>
        <strain evidence="2">cv. AM560-2</strain>
    </source>
</reference>
<dbReference type="EMBL" id="CM004401">
    <property type="protein sequence ID" value="KAG8638153.1"/>
    <property type="molecule type" value="Genomic_DNA"/>
</dbReference>
<gene>
    <name evidence="1" type="ORF">MANES_15G193000v8</name>
</gene>
<sequence>MGKKKPKDLEAASASQSDTAPPASDIFKSLFGDVEQNEAVSSIFSDSNPFKRKFQELGAELGNVKSGENPKINDTENSNLDVLKRNRLEEKQRNLDQVSIEEEAKDTPLVARKWKKLKIRNSDFGSVSEDGEENPSMGSGSSPENKNPSLVVEPKAELTHNEKSNNKRKKRKRDEVEREYEAQKYGVRPDDDANAVVVGEKRKKADNEADSLVSKDGEEFDDESKLLRTVFVGNLPLKIKKKALMKEFGQFGEIDSVRIRSVPIVDTKIPKKGAVILKKINDSADSVHAYIVFKTEQSAEASLAHNMALVGGHHIRVDRACPPRKKLKVEDTPLYDNKRTLFVGNLPFDVKDEEIYQLFSEIKDLESSIEAVRVVRDPHIGLGKGIAYVLFKTKEAANLALKKRNLKIRNRELRFAHARQDTTPSKRKKSPTADSPAKRLAMNSKTPVRNTGSNTKASSISYQGFRATKSGGLEKKLKHQKRNGAVRMKSKTQQGEKRKEKRPAVAARKAKEKVRKEGGHAKQAGQKRKLDSRTPESFNVKKKAKKFR</sequence>
<keyword evidence="2" id="KW-1185">Reference proteome</keyword>
<evidence type="ECO:0000313" key="2">
    <source>
        <dbReference type="Proteomes" id="UP000091857"/>
    </source>
</evidence>
<evidence type="ECO:0000313" key="1">
    <source>
        <dbReference type="EMBL" id="KAG8638153.1"/>
    </source>
</evidence>
<accession>A0ACB7GEN3</accession>
<dbReference type="Proteomes" id="UP000091857">
    <property type="component" value="Chromosome 15"/>
</dbReference>
<organism evidence="1 2">
    <name type="scientific">Manihot esculenta</name>
    <name type="common">Cassava</name>
    <name type="synonym">Jatropha manihot</name>
    <dbReference type="NCBI Taxonomy" id="3983"/>
    <lineage>
        <taxon>Eukaryota</taxon>
        <taxon>Viridiplantae</taxon>
        <taxon>Streptophyta</taxon>
        <taxon>Embryophyta</taxon>
        <taxon>Tracheophyta</taxon>
        <taxon>Spermatophyta</taxon>
        <taxon>Magnoliopsida</taxon>
        <taxon>eudicotyledons</taxon>
        <taxon>Gunneridae</taxon>
        <taxon>Pentapetalae</taxon>
        <taxon>rosids</taxon>
        <taxon>fabids</taxon>
        <taxon>Malpighiales</taxon>
        <taxon>Euphorbiaceae</taxon>
        <taxon>Crotonoideae</taxon>
        <taxon>Manihoteae</taxon>
        <taxon>Manihot</taxon>
    </lineage>
</organism>
<protein>
    <submittedName>
        <fullName evidence="1">Uncharacterized protein</fullName>
    </submittedName>
</protein>